<feature type="region of interest" description="Disordered" evidence="7">
    <location>
        <begin position="853"/>
        <end position="874"/>
    </location>
</feature>
<dbReference type="InterPro" id="IPR039421">
    <property type="entry name" value="Type_1_exporter"/>
</dbReference>
<evidence type="ECO:0000259" key="10">
    <source>
        <dbReference type="PROSITE" id="PS50929"/>
    </source>
</evidence>
<reference evidence="11" key="2">
    <citation type="journal article" date="2015" name="Sci. Rep.">
        <title>Genomic organization of the crested ibis MHC provides new insight into ancestral avian MHC structure.</title>
        <authorList>
            <person name="Chen L.C."/>
            <person name="Lan H."/>
            <person name="Sun L."/>
            <person name="Deng Y.L."/>
            <person name="Tang K.Y."/>
            <person name="Wan Q.H."/>
        </authorList>
    </citation>
    <scope>NUCLEOTIDE SEQUENCE</scope>
</reference>
<dbReference type="InterPro" id="IPR043502">
    <property type="entry name" value="DNA/RNA_pol_sf"/>
</dbReference>
<dbReference type="Gene3D" id="3.40.50.300">
    <property type="entry name" value="P-loop containing nucleotide triphosphate hydrolases"/>
    <property type="match status" value="1"/>
</dbReference>
<name>A0A0B5JIA6_NIPNI</name>
<dbReference type="GO" id="GO:0015421">
    <property type="term" value="F:ABC-type oligopeptide transporter activity"/>
    <property type="evidence" value="ECO:0007669"/>
    <property type="project" value="TreeGrafter"/>
</dbReference>
<dbReference type="PROSITE" id="PS50878">
    <property type="entry name" value="RT_POL"/>
    <property type="match status" value="1"/>
</dbReference>
<keyword evidence="4" id="KW-0067">ATP-binding</keyword>
<evidence type="ECO:0000256" key="3">
    <source>
        <dbReference type="ARBA" id="ARBA00022741"/>
    </source>
</evidence>
<dbReference type="PROSITE" id="PS50929">
    <property type="entry name" value="ABC_TM1F"/>
    <property type="match status" value="1"/>
</dbReference>
<dbReference type="InterPro" id="IPR003439">
    <property type="entry name" value="ABC_transporter-like_ATP-bd"/>
</dbReference>
<feature type="compositionally biased region" description="Low complexity" evidence="7">
    <location>
        <begin position="12"/>
        <end position="27"/>
    </location>
</feature>
<comment type="subcellular location">
    <subcellularLocation>
        <location evidence="1">Membrane</location>
        <topology evidence="1">Multi-pass membrane protein</topology>
    </subcellularLocation>
</comment>
<evidence type="ECO:0000256" key="6">
    <source>
        <dbReference type="ARBA" id="ARBA00023136"/>
    </source>
</evidence>
<evidence type="ECO:0000256" key="1">
    <source>
        <dbReference type="ARBA" id="ARBA00004141"/>
    </source>
</evidence>
<dbReference type="SUPFAM" id="SSF52540">
    <property type="entry name" value="P-loop containing nucleoside triphosphate hydrolases"/>
    <property type="match status" value="1"/>
</dbReference>
<dbReference type="Pfam" id="PF00664">
    <property type="entry name" value="ABC_membrane"/>
    <property type="match status" value="1"/>
</dbReference>
<dbReference type="Gene3D" id="1.20.1560.10">
    <property type="entry name" value="ABC transporter type 1, transmembrane domain"/>
    <property type="match status" value="1"/>
</dbReference>
<accession>A0A0B5JIA6</accession>
<feature type="region of interest" description="Disordered" evidence="7">
    <location>
        <begin position="1"/>
        <end position="234"/>
    </location>
</feature>
<feature type="domain" description="ABC transmembrane type-1" evidence="10">
    <location>
        <begin position="251"/>
        <end position="529"/>
    </location>
</feature>
<evidence type="ECO:0000256" key="7">
    <source>
        <dbReference type="SAM" id="MobiDB-lite"/>
    </source>
</evidence>
<keyword evidence="5" id="KW-1133">Transmembrane helix</keyword>
<feature type="compositionally biased region" description="Basic residues" evidence="7">
    <location>
        <begin position="35"/>
        <end position="47"/>
    </location>
</feature>
<dbReference type="SUPFAM" id="SSF90123">
    <property type="entry name" value="ABC transporter transmembrane region"/>
    <property type="match status" value="1"/>
</dbReference>
<keyword evidence="3" id="KW-0547">Nucleotide-binding</keyword>
<dbReference type="AlphaFoldDB" id="A0A0B5JIA6"/>
<keyword evidence="6" id="KW-0472">Membrane</keyword>
<feature type="compositionally biased region" description="Low complexity" evidence="7">
    <location>
        <begin position="108"/>
        <end position="117"/>
    </location>
</feature>
<dbReference type="InterPro" id="IPR003593">
    <property type="entry name" value="AAA+_ATPase"/>
</dbReference>
<dbReference type="Pfam" id="PF00078">
    <property type="entry name" value="RVT_1"/>
    <property type="match status" value="1"/>
</dbReference>
<feature type="compositionally biased region" description="Basic and acidic residues" evidence="7">
    <location>
        <begin position="861"/>
        <end position="871"/>
    </location>
</feature>
<dbReference type="InterPro" id="IPR036640">
    <property type="entry name" value="ABC1_TM_sf"/>
</dbReference>
<evidence type="ECO:0000256" key="5">
    <source>
        <dbReference type="ARBA" id="ARBA00022989"/>
    </source>
</evidence>
<dbReference type="PANTHER" id="PTHR43394:SF13">
    <property type="entry name" value="ANTIGEN PEPTIDE TRANSPORTER 1"/>
    <property type="match status" value="1"/>
</dbReference>
<proteinExistence type="predicted"/>
<dbReference type="PANTHER" id="PTHR43394">
    <property type="entry name" value="ATP-DEPENDENT PERMEASE MDL1, MITOCHONDRIAL"/>
    <property type="match status" value="1"/>
</dbReference>
<dbReference type="GO" id="GO:0005524">
    <property type="term" value="F:ATP binding"/>
    <property type="evidence" value="ECO:0007669"/>
    <property type="project" value="UniProtKB-KW"/>
</dbReference>
<dbReference type="GO" id="GO:0016020">
    <property type="term" value="C:membrane"/>
    <property type="evidence" value="ECO:0007669"/>
    <property type="project" value="UniProtKB-SubCell"/>
</dbReference>
<evidence type="ECO:0000259" key="9">
    <source>
        <dbReference type="PROSITE" id="PS50893"/>
    </source>
</evidence>
<evidence type="ECO:0000259" key="8">
    <source>
        <dbReference type="PROSITE" id="PS50878"/>
    </source>
</evidence>
<dbReference type="Pfam" id="PF00005">
    <property type="entry name" value="ABC_tran"/>
    <property type="match status" value="1"/>
</dbReference>
<dbReference type="InterPro" id="IPR011527">
    <property type="entry name" value="ABC1_TM_dom"/>
</dbReference>
<feature type="compositionally biased region" description="Basic and acidic residues" evidence="7">
    <location>
        <begin position="173"/>
        <end position="184"/>
    </location>
</feature>
<dbReference type="InterPro" id="IPR000477">
    <property type="entry name" value="RT_dom"/>
</dbReference>
<dbReference type="PRINTS" id="PR01896">
    <property type="entry name" value="TAP1PROTEIN"/>
</dbReference>
<organism evidence="11">
    <name type="scientific">Nipponia nippon</name>
    <name type="common">Crested ibis</name>
    <name type="synonym">Ibis nippon</name>
    <dbReference type="NCBI Taxonomy" id="128390"/>
    <lineage>
        <taxon>Eukaryota</taxon>
        <taxon>Metazoa</taxon>
        <taxon>Chordata</taxon>
        <taxon>Craniata</taxon>
        <taxon>Vertebrata</taxon>
        <taxon>Euteleostomi</taxon>
        <taxon>Archelosauria</taxon>
        <taxon>Archosauria</taxon>
        <taxon>Dinosauria</taxon>
        <taxon>Saurischia</taxon>
        <taxon>Theropoda</taxon>
        <taxon>Coelurosauria</taxon>
        <taxon>Aves</taxon>
        <taxon>Neognathae</taxon>
        <taxon>Neoaves</taxon>
        <taxon>Aequornithes</taxon>
        <taxon>Pelecaniformes</taxon>
        <taxon>Threskiornithidae</taxon>
        <taxon>Nipponia</taxon>
    </lineage>
</organism>
<dbReference type="PROSITE" id="PS50893">
    <property type="entry name" value="ABC_TRANSPORTER_2"/>
    <property type="match status" value="1"/>
</dbReference>
<dbReference type="EMBL" id="KP182408">
    <property type="protein sequence ID" value="AJG01878.1"/>
    <property type="molecule type" value="Genomic_DNA"/>
</dbReference>
<evidence type="ECO:0000313" key="11">
    <source>
        <dbReference type="EMBL" id="AJG01878.1"/>
    </source>
</evidence>
<sequence length="1023" mass="109197">MRGRRRSRPRAGFRFPRTGGGCREASGPGPGPGSGRRRRWRRRRRRVPGAGIPGAGAGAGPERTGSRTGAEPEQNREQDPGTAGLTGPEPERNRSTPGPDWGSPGPNRSGTGAPRARTGAHRARTGAEPEHPGPGLGLTGPEPERNRSTPGPDWGSPGRNRSGTGAPRARTGAHRDGTGAEPEHPGPGLGLTGTEPERNRSTPGPDWGSPGRNRSGTGAPRARPGHTGADDGGAPARRLLALLSPERGRCAVVAGLMAASVLAEVAVPYFTGRVTDWVASEDEVAAAWPMALLGLGSAVTEFTCDVTYAGTLSRALGSLQRRVFAAVLRRDVTSLRATGSGAVTARVTGDVEATHAAVAEALSLLLWYLARGVCLLVAMVWSSPFMAFVTLLSLPVLLLLPQGVGKIQQGLSRRVQEALAGATEVAVETFQAMATIRSFAHEAGAAERYHQRLSHVYGLEGKEAATYAATLWASGFSALALKLGLLCYGGQLVAAGTITTGDLVTFLVYQMQFAEAVEVLLRYYPNMTKAVGSSEKIFEFLDQEEQVAPTGKLAPDVLRGHLQLEDVWFSYPGQQEPVLKGVSLELRPGEVLAVLAPPGAGKSTLVSLVLCLRPPEAGRVLLDGHPLPAYQHPYLRCQVAAVPQEPVLFSRSLHANIAYGPGSWSRAQVTVAARRAGAHAFITRLSRGYDTEVGELGGQLSGGQRQGVAIARALVRDPRVLVLDEPTSALDTESQLQVEQEIFGASGAGRAVLLVTGQVALAMRAQRVAVLEGGRLRELGSPGELLWPGSHYWHLLQGRGQGGTAGAGDMGEEVLEPHHQVAEGQGRDWENEEPPAVGEDHVRDHLRHLKVHKSTGPGEMHPQKGKKEDAGNYRPVSLTSVPREILEQSLLETMLRHMENKEVIGDSHRGFTKGKSCLTNLGAFYDGVTALVDEGRARDVIDPDLCKAFDAVPHDIRVSKMERQGFDGWTTRWIRNWLDGRTQRVVVNALMSMWRPVTSGVPQGSLLGPALFNIFVGNIGQWD</sequence>
<evidence type="ECO:0000256" key="4">
    <source>
        <dbReference type="ARBA" id="ARBA00022840"/>
    </source>
</evidence>
<gene>
    <name evidence="11" type="primary">TAP1</name>
</gene>
<feature type="domain" description="ABC transporter" evidence="9">
    <location>
        <begin position="562"/>
        <end position="798"/>
    </location>
</feature>
<reference evidence="11" key="1">
    <citation type="submission" date="2014-11" db="EMBL/GenBank/DDBJ databases">
        <authorList>
            <person name="Chen L.-C."/>
            <person name="Lan H."/>
            <person name="Wan Q.-H."/>
        </authorList>
    </citation>
    <scope>NUCLEOTIDE SEQUENCE</scope>
</reference>
<evidence type="ECO:0000256" key="2">
    <source>
        <dbReference type="ARBA" id="ARBA00022692"/>
    </source>
</evidence>
<dbReference type="SUPFAM" id="SSF56672">
    <property type="entry name" value="DNA/RNA polymerases"/>
    <property type="match status" value="1"/>
</dbReference>
<feature type="domain" description="Reverse transcriptase" evidence="8">
    <location>
        <begin position="842"/>
        <end position="1023"/>
    </location>
</feature>
<keyword evidence="2" id="KW-0812">Transmembrane</keyword>
<protein>
    <submittedName>
        <fullName evidence="11">TAP1</fullName>
    </submittedName>
</protein>
<dbReference type="InterPro" id="IPR027417">
    <property type="entry name" value="P-loop_NTPase"/>
</dbReference>
<dbReference type="SMART" id="SM00382">
    <property type="entry name" value="AAA"/>
    <property type="match status" value="1"/>
</dbReference>
<dbReference type="GO" id="GO:0016887">
    <property type="term" value="F:ATP hydrolysis activity"/>
    <property type="evidence" value="ECO:0007669"/>
    <property type="project" value="InterPro"/>
</dbReference>
<feature type="compositionally biased region" description="Basic residues" evidence="7">
    <location>
        <begin position="1"/>
        <end position="11"/>
    </location>
</feature>